<feature type="domain" description="DUF7033" evidence="1">
    <location>
        <begin position="95"/>
        <end position="181"/>
    </location>
</feature>
<evidence type="ECO:0000313" key="4">
    <source>
        <dbReference type="Proteomes" id="UP000184240"/>
    </source>
</evidence>
<dbReference type="RefSeq" id="WP_072984127.1">
    <property type="nucleotide sequence ID" value="NZ_CAXPJH010000010.1"/>
</dbReference>
<dbReference type="Pfam" id="PF23019">
    <property type="entry name" value="DUF7033"/>
    <property type="match status" value="1"/>
</dbReference>
<dbReference type="OrthoDB" id="5573484at2"/>
<protein>
    <recommendedName>
        <fullName evidence="1">DUF7033 domain-containing protein</fullName>
    </recommendedName>
</protein>
<evidence type="ECO:0000313" key="2">
    <source>
        <dbReference type="EMBL" id="RXG28071.1"/>
    </source>
</evidence>
<proteinExistence type="predicted"/>
<reference evidence="3" key="1">
    <citation type="submission" date="2016-11" db="EMBL/GenBank/DDBJ databases">
        <authorList>
            <person name="Jaros S."/>
            <person name="Januszkiewicz K."/>
            <person name="Wedrychowicz H."/>
        </authorList>
    </citation>
    <scope>NUCLEOTIDE SEQUENCE [LARGE SCALE GENOMIC DNA]</scope>
    <source>
        <strain evidence="3">DSM 19859</strain>
    </source>
</reference>
<accession>A0A1M5ZB10</accession>
<sequence length="434" mass="51102">MLLIYTHKITPRLRYTFKHICTNILGIPVKFTTAVDEFIVHDSLKLSYTSKPLGKELHIKSQEVLFEQGITDIEINMQPWRETKCFFVTGTKSALPFDIFAAAFVLLSRYEEFLPHVKDEQGRFPATESLAYQEEILTQPVIDIWAGYFKEVLLEKYPDYPFEQRKFSFQALVDVEQAYEMYGIGIMRWVTSFLIDLVHLQFSRIWLRLRVNLGLRKDPYDTFSWLINVQKNAKFKFVFFFMVGNYSTYTRNIRYNKKTFRELIKMVGDYSEVGLLLSKEALSVKRQMKLEKKRIEGITNKQLSAVRCSKYMQSLPEHYREMIQLEMKNDYSMGYPEYLGFRAGTCTPFNFYDLDYETITPLLIHPICAQASAFESSASDEKELNQELDTFFEMKKQVEQVKGSFVFSFRNKSVTGKGQDQGQWKQFFRELVND</sequence>
<dbReference type="STRING" id="573501.SAMN04487999_2867"/>
<dbReference type="EMBL" id="FQXT01000005">
    <property type="protein sequence ID" value="SHI21405.1"/>
    <property type="molecule type" value="Genomic_DNA"/>
</dbReference>
<name>A0A1M5ZB10_9FLAO</name>
<reference evidence="4" key="2">
    <citation type="submission" date="2016-11" db="EMBL/GenBank/DDBJ databases">
        <authorList>
            <person name="Varghese N."/>
            <person name="Submissions S."/>
        </authorList>
    </citation>
    <scope>NUCLEOTIDE SEQUENCE [LARGE SCALE GENOMIC DNA]</scope>
    <source>
        <strain evidence="4">DSM 19859</strain>
    </source>
</reference>
<reference evidence="2 5" key="3">
    <citation type="submission" date="2018-07" db="EMBL/GenBank/DDBJ databases">
        <title>Leeuwenhoekiella genomics.</title>
        <authorList>
            <person name="Tahon G."/>
            <person name="Willems A."/>
        </authorList>
    </citation>
    <scope>NUCLEOTIDE SEQUENCE [LARGE SCALE GENOMIC DNA]</scope>
    <source>
        <strain evidence="2 5">LMG 24856</strain>
    </source>
</reference>
<evidence type="ECO:0000259" key="1">
    <source>
        <dbReference type="Pfam" id="PF23019"/>
    </source>
</evidence>
<dbReference type="Proteomes" id="UP000184240">
    <property type="component" value="Unassembled WGS sequence"/>
</dbReference>
<gene>
    <name evidence="2" type="ORF">DSM01_2578</name>
    <name evidence="3" type="ORF">SAMN04487999_2867</name>
</gene>
<keyword evidence="5" id="KW-1185">Reference proteome</keyword>
<evidence type="ECO:0000313" key="5">
    <source>
        <dbReference type="Proteomes" id="UP000290037"/>
    </source>
</evidence>
<dbReference type="CDD" id="cd10931">
    <property type="entry name" value="CE4_u7"/>
    <property type="match status" value="1"/>
</dbReference>
<organism evidence="3 4">
    <name type="scientific">Leeuwenhoekiella palythoae</name>
    <dbReference type="NCBI Taxonomy" id="573501"/>
    <lineage>
        <taxon>Bacteria</taxon>
        <taxon>Pseudomonadati</taxon>
        <taxon>Bacteroidota</taxon>
        <taxon>Flavobacteriia</taxon>
        <taxon>Flavobacteriales</taxon>
        <taxon>Flavobacteriaceae</taxon>
        <taxon>Leeuwenhoekiella</taxon>
    </lineage>
</organism>
<dbReference type="EMBL" id="QOVN01000005">
    <property type="protein sequence ID" value="RXG28071.1"/>
    <property type="molecule type" value="Genomic_DNA"/>
</dbReference>
<evidence type="ECO:0000313" key="3">
    <source>
        <dbReference type="EMBL" id="SHI21405.1"/>
    </source>
</evidence>
<dbReference type="AlphaFoldDB" id="A0A1M5ZB10"/>
<dbReference type="InterPro" id="IPR054297">
    <property type="entry name" value="DUF7033"/>
</dbReference>
<dbReference type="Proteomes" id="UP000290037">
    <property type="component" value="Unassembled WGS sequence"/>
</dbReference>